<keyword evidence="1" id="KW-0175">Coiled coil</keyword>
<dbReference type="Gene3D" id="3.40.50.1390">
    <property type="entry name" value="Resolvase, N-terminal catalytic domain"/>
    <property type="match status" value="1"/>
</dbReference>
<dbReference type="STRING" id="419479.SAMN04488563_5466"/>
<accession>A0A1H2L9U1</accession>
<evidence type="ECO:0000256" key="1">
    <source>
        <dbReference type="SAM" id="Coils"/>
    </source>
</evidence>
<dbReference type="PANTHER" id="PTHR30461:SF23">
    <property type="entry name" value="DNA RECOMBINASE-RELATED"/>
    <property type="match status" value="1"/>
</dbReference>
<feature type="region of interest" description="Disordered" evidence="2">
    <location>
        <begin position="1"/>
        <end position="31"/>
    </location>
</feature>
<dbReference type="Gene3D" id="3.90.1750.20">
    <property type="entry name" value="Putative Large Serine Recombinase, Chain B, Domain 2"/>
    <property type="match status" value="1"/>
</dbReference>
<reference evidence="6" key="1">
    <citation type="submission" date="2016-10" db="EMBL/GenBank/DDBJ databases">
        <authorList>
            <person name="Varghese N."/>
            <person name="Submissions S."/>
        </authorList>
    </citation>
    <scope>NUCLEOTIDE SEQUENCE [LARGE SCALE GENOMIC DNA]</scope>
    <source>
        <strain evidence="6">DSM 45079</strain>
    </source>
</reference>
<dbReference type="GO" id="GO:0003677">
    <property type="term" value="F:DNA binding"/>
    <property type="evidence" value="ECO:0007669"/>
    <property type="project" value="InterPro"/>
</dbReference>
<keyword evidence="6" id="KW-1185">Reference proteome</keyword>
<dbReference type="InterPro" id="IPR050639">
    <property type="entry name" value="SSR_resolvase"/>
</dbReference>
<feature type="domain" description="Recombinase" evidence="4">
    <location>
        <begin position="199"/>
        <end position="334"/>
    </location>
</feature>
<organism evidence="5 6">
    <name type="scientific">Jiangella alkaliphila</name>
    <dbReference type="NCBI Taxonomy" id="419479"/>
    <lineage>
        <taxon>Bacteria</taxon>
        <taxon>Bacillati</taxon>
        <taxon>Actinomycetota</taxon>
        <taxon>Actinomycetes</taxon>
        <taxon>Jiangellales</taxon>
        <taxon>Jiangellaceae</taxon>
        <taxon>Jiangella</taxon>
    </lineage>
</organism>
<evidence type="ECO:0000259" key="4">
    <source>
        <dbReference type="PROSITE" id="PS51737"/>
    </source>
</evidence>
<evidence type="ECO:0000313" key="6">
    <source>
        <dbReference type="Proteomes" id="UP000182977"/>
    </source>
</evidence>
<dbReference type="Proteomes" id="UP000182977">
    <property type="component" value="Chromosome I"/>
</dbReference>
<dbReference type="PANTHER" id="PTHR30461">
    <property type="entry name" value="DNA-INVERTASE FROM LAMBDOID PROPHAGE"/>
    <property type="match status" value="1"/>
</dbReference>
<dbReference type="OrthoDB" id="4500247at2"/>
<dbReference type="PROSITE" id="PS51736">
    <property type="entry name" value="RECOMBINASES_3"/>
    <property type="match status" value="1"/>
</dbReference>
<dbReference type="InterPro" id="IPR006119">
    <property type="entry name" value="Resolv_N"/>
</dbReference>
<dbReference type="InterPro" id="IPR038109">
    <property type="entry name" value="DNA_bind_recomb_sf"/>
</dbReference>
<dbReference type="CDD" id="cd00338">
    <property type="entry name" value="Ser_Recombinase"/>
    <property type="match status" value="1"/>
</dbReference>
<feature type="coiled-coil region" evidence="1">
    <location>
        <begin position="429"/>
        <end position="494"/>
    </location>
</feature>
<proteinExistence type="predicted"/>
<dbReference type="SMART" id="SM00857">
    <property type="entry name" value="Resolvase"/>
    <property type="match status" value="1"/>
</dbReference>
<protein>
    <submittedName>
        <fullName evidence="5">Site-specific DNA recombinase</fullName>
    </submittedName>
</protein>
<evidence type="ECO:0000313" key="5">
    <source>
        <dbReference type="EMBL" id="SDU77226.1"/>
    </source>
</evidence>
<dbReference type="InterPro" id="IPR011109">
    <property type="entry name" value="DNA_bind_recombinase_dom"/>
</dbReference>
<feature type="domain" description="Resolvase/invertase-type recombinase catalytic" evidence="3">
    <location>
        <begin position="39"/>
        <end position="191"/>
    </location>
</feature>
<sequence>MSVSRVPGRNARPGRPSRRVSYPAFAHTGPREPLEGTEPIYLYLRLSRYHRDGADAIERHRVDLLRKLAAEGRWTVMGEYIDNDSASKSAVRSRKGWRRLNDDIRAGVVRAVAFWKLDRTSRIATKCLEWIGECQSRGVYLISHQDSADELNSASAGAKLVTGVKALLAEVETDTMSERQLAAKQHLAEAGFFHGGTVPLGWMRGPRVTDRFGRTGVRLVPHPVEFPALKDATSMVLAGKSIDQVARHWRDHYGITTSSGALLYEPTIYRALISPRMVGYRMRKVPEHRRGVKLELLDYVVRDRHGNPIIAHEPVCDLATWFKVRQALNRAKTSGTRRPWGSHPWLLTGLCFCLCGGRLYCHHKTHINAAGDKRRDYTYWCLANRRMGPGTCPTGCSIGAAKAEAYVLGWFFAQLTDPALGRAVARRRAADGNREIEAVLARLDEAKTERSMLIGKQGTPTYRGSMVTVLLGLVKDVQRRIDELQQRLDALTTAEPPINDGARVIAAWPSLEISEKRNYLRRVIDRIEVRSGRDSVEDRMLILPAQ</sequence>
<dbReference type="EMBL" id="LT629791">
    <property type="protein sequence ID" value="SDU77226.1"/>
    <property type="molecule type" value="Genomic_DNA"/>
</dbReference>
<dbReference type="SUPFAM" id="SSF53041">
    <property type="entry name" value="Resolvase-like"/>
    <property type="match status" value="1"/>
</dbReference>
<evidence type="ECO:0000256" key="2">
    <source>
        <dbReference type="SAM" id="MobiDB-lite"/>
    </source>
</evidence>
<name>A0A1H2L9U1_9ACTN</name>
<dbReference type="GO" id="GO:0000150">
    <property type="term" value="F:DNA strand exchange activity"/>
    <property type="evidence" value="ECO:0007669"/>
    <property type="project" value="InterPro"/>
</dbReference>
<dbReference type="PROSITE" id="PS51737">
    <property type="entry name" value="RECOMBINASE_DNA_BIND"/>
    <property type="match status" value="1"/>
</dbReference>
<dbReference type="InterPro" id="IPR036162">
    <property type="entry name" value="Resolvase-like_N_sf"/>
</dbReference>
<dbReference type="AlphaFoldDB" id="A0A1H2L9U1"/>
<dbReference type="Pfam" id="PF00239">
    <property type="entry name" value="Resolvase"/>
    <property type="match status" value="1"/>
</dbReference>
<evidence type="ECO:0000259" key="3">
    <source>
        <dbReference type="PROSITE" id="PS51736"/>
    </source>
</evidence>
<gene>
    <name evidence="5" type="ORF">SAMN04488563_5466</name>
</gene>